<keyword evidence="3" id="KW-1185">Reference proteome</keyword>
<dbReference type="EMBL" id="BDGU01000029">
    <property type="protein sequence ID" value="GAW00328.1"/>
    <property type="molecule type" value="Genomic_DNA"/>
</dbReference>
<feature type="region of interest" description="Disordered" evidence="1">
    <location>
        <begin position="84"/>
        <end position="112"/>
    </location>
</feature>
<feature type="compositionally biased region" description="Polar residues" evidence="1">
    <location>
        <begin position="100"/>
        <end position="112"/>
    </location>
</feature>
<accession>A0A1Q3DZ90</accession>
<gene>
    <name evidence="2" type="ORF">LENED_001838</name>
</gene>
<reference evidence="2 3" key="2">
    <citation type="submission" date="2017-02" db="EMBL/GenBank/DDBJ databases">
        <title>A genome survey and senescence transcriptome analysis in Lentinula edodes.</title>
        <authorList>
            <person name="Sakamoto Y."/>
            <person name="Nakade K."/>
            <person name="Sato S."/>
            <person name="Yoshida Y."/>
            <person name="Miyazaki K."/>
            <person name="Natsume S."/>
            <person name="Konno N."/>
        </authorList>
    </citation>
    <scope>NUCLEOTIDE SEQUENCE [LARGE SCALE GENOMIC DNA]</scope>
    <source>
        <strain evidence="2 3">NBRC 111202</strain>
    </source>
</reference>
<dbReference type="AlphaFoldDB" id="A0A1Q3DZ90"/>
<reference evidence="2 3" key="1">
    <citation type="submission" date="2016-08" db="EMBL/GenBank/DDBJ databases">
        <authorList>
            <consortium name="Lentinula edodes genome sequencing consortium"/>
            <person name="Sakamoto Y."/>
            <person name="Nakade K."/>
            <person name="Sato S."/>
            <person name="Yoshida Y."/>
            <person name="Miyazaki K."/>
            <person name="Natsume S."/>
            <person name="Konno N."/>
        </authorList>
    </citation>
    <scope>NUCLEOTIDE SEQUENCE [LARGE SCALE GENOMIC DNA]</scope>
    <source>
        <strain evidence="2 3">NBRC 111202</strain>
    </source>
</reference>
<evidence type="ECO:0000313" key="2">
    <source>
        <dbReference type="EMBL" id="GAW00328.1"/>
    </source>
</evidence>
<proteinExistence type="predicted"/>
<organism evidence="2 3">
    <name type="scientific">Lentinula edodes</name>
    <name type="common">Shiitake mushroom</name>
    <name type="synonym">Lentinus edodes</name>
    <dbReference type="NCBI Taxonomy" id="5353"/>
    <lineage>
        <taxon>Eukaryota</taxon>
        <taxon>Fungi</taxon>
        <taxon>Dikarya</taxon>
        <taxon>Basidiomycota</taxon>
        <taxon>Agaricomycotina</taxon>
        <taxon>Agaricomycetes</taxon>
        <taxon>Agaricomycetidae</taxon>
        <taxon>Agaricales</taxon>
        <taxon>Marasmiineae</taxon>
        <taxon>Omphalotaceae</taxon>
        <taxon>Lentinula</taxon>
    </lineage>
</organism>
<comment type="caution">
    <text evidence="2">The sequence shown here is derived from an EMBL/GenBank/DDBJ whole genome shotgun (WGS) entry which is preliminary data.</text>
</comment>
<evidence type="ECO:0000256" key="1">
    <source>
        <dbReference type="SAM" id="MobiDB-lite"/>
    </source>
</evidence>
<protein>
    <submittedName>
        <fullName evidence="2">Uncharacterized protein</fullName>
    </submittedName>
</protein>
<sequence length="184" mass="20863">MKKADGVQRDPVKGRFLKFQELPHQCHERSYKQAKDRPLRTSRLGVYRNKSYVKKEADFCFLVSTDFSLSSFQQDLSAVQNMPRVHPKSNGEEEVESVSATSTPNQVVTSRATPECIQERRTTSVLFPAATRDVRDRTTYNNTIESIYLLGHGVHLHGHLPPDVEGAGQQIIMLLRLLLSKIIV</sequence>
<dbReference type="Proteomes" id="UP000188533">
    <property type="component" value="Unassembled WGS sequence"/>
</dbReference>
<name>A0A1Q3DZ90_LENED</name>
<evidence type="ECO:0000313" key="3">
    <source>
        <dbReference type="Proteomes" id="UP000188533"/>
    </source>
</evidence>